<evidence type="ECO:0000256" key="3">
    <source>
        <dbReference type="ARBA" id="ARBA00022597"/>
    </source>
</evidence>
<dbReference type="CDD" id="cd14748">
    <property type="entry name" value="PBP2_UgpB"/>
    <property type="match status" value="1"/>
</dbReference>
<dbReference type="Proteomes" id="UP000228758">
    <property type="component" value="Unassembled WGS sequence"/>
</dbReference>
<dbReference type="GO" id="GO:0042956">
    <property type="term" value="P:maltodextrin transmembrane transport"/>
    <property type="evidence" value="ECO:0007669"/>
    <property type="project" value="TreeGrafter"/>
</dbReference>
<dbReference type="InterPro" id="IPR006060">
    <property type="entry name" value="Maltose/Cyclodextrin-bd"/>
</dbReference>
<comment type="similarity">
    <text evidence="1">Belongs to the bacterial solute-binding protein 1 family.</text>
</comment>
<sequence length="417" mass="45400">MKTIRRTLTTIAGIAAIGVGLTACASGDGGASADGREEVVMWGSWSGDQVAQLNEQAGAFNDSQDEYRVKYVAQELVEEKLLTAIAGGQVPDVVLWDRYNTSLYAPKGALQPIDELVEEDSVDLDAFYQEALGELEVDGELYGLPLLVDNRSLYYNKQILAEAGVTPPTTWDELLTAAEALTVREGGKLQRAGFMLDDPGLFNMYLWQAGGDLLNDDETKVEFNSEQGLQVLDFWQRLLDAGVYEQGFGDGIDAFAEGRTAMRLDGPWQLSTYDKVEGLEYGVVQPPAGPNGDKGAGMGGFGLVIPQGAKNAEGAWEFMKWWATQPENGVNFAKIAGWIPANIEAANDPYFTEDEHLAGFIQTLEYARVRPSVSGYSDVEGKALIPALEKYLSGEIDAQTALDDAEQQGNRILEENR</sequence>
<dbReference type="GO" id="GO:0015144">
    <property type="term" value="F:carbohydrate transmembrane transporter activity"/>
    <property type="evidence" value="ECO:0007669"/>
    <property type="project" value="InterPro"/>
</dbReference>
<proteinExistence type="inferred from homology"/>
<evidence type="ECO:0000256" key="1">
    <source>
        <dbReference type="ARBA" id="ARBA00008520"/>
    </source>
</evidence>
<evidence type="ECO:0000256" key="4">
    <source>
        <dbReference type="ARBA" id="ARBA00022729"/>
    </source>
</evidence>
<dbReference type="GO" id="GO:0055052">
    <property type="term" value="C:ATP-binding cassette (ABC) transporter complex, substrate-binding subunit-containing"/>
    <property type="evidence" value="ECO:0007669"/>
    <property type="project" value="TreeGrafter"/>
</dbReference>
<evidence type="ECO:0000313" key="6">
    <source>
        <dbReference type="EMBL" id="PJJ73633.1"/>
    </source>
</evidence>
<dbReference type="Pfam" id="PF13416">
    <property type="entry name" value="SBP_bac_8"/>
    <property type="match status" value="1"/>
</dbReference>
<dbReference type="GO" id="GO:0015768">
    <property type="term" value="P:maltose transport"/>
    <property type="evidence" value="ECO:0007669"/>
    <property type="project" value="TreeGrafter"/>
</dbReference>
<dbReference type="InterPro" id="IPR006059">
    <property type="entry name" value="SBP"/>
</dbReference>
<keyword evidence="4 5" id="KW-0732">Signal</keyword>
<feature type="signal peptide" evidence="5">
    <location>
        <begin position="1"/>
        <end position="25"/>
    </location>
</feature>
<dbReference type="RefSeq" id="WP_100365695.1">
    <property type="nucleotide sequence ID" value="NZ_PGFF01000001.1"/>
</dbReference>
<dbReference type="PANTHER" id="PTHR30061:SF50">
    <property type="entry name" value="MALTOSE_MALTODEXTRIN-BINDING PERIPLASMIC PROTEIN"/>
    <property type="match status" value="1"/>
</dbReference>
<dbReference type="AlphaFoldDB" id="A0A2M9CP20"/>
<dbReference type="PANTHER" id="PTHR30061">
    <property type="entry name" value="MALTOSE-BINDING PERIPLASMIC PROTEIN"/>
    <property type="match status" value="1"/>
</dbReference>
<comment type="caution">
    <text evidence="6">The sequence shown here is derived from an EMBL/GenBank/DDBJ whole genome shotgun (WGS) entry which is preliminary data.</text>
</comment>
<evidence type="ECO:0000313" key="7">
    <source>
        <dbReference type="Proteomes" id="UP000228758"/>
    </source>
</evidence>
<dbReference type="EMBL" id="PGFF01000001">
    <property type="protein sequence ID" value="PJJ73633.1"/>
    <property type="molecule type" value="Genomic_DNA"/>
</dbReference>
<accession>A0A2M9CP20</accession>
<keyword evidence="7" id="KW-1185">Reference proteome</keyword>
<dbReference type="Gene3D" id="3.40.190.10">
    <property type="entry name" value="Periplasmic binding protein-like II"/>
    <property type="match status" value="1"/>
</dbReference>
<keyword evidence="2" id="KW-0813">Transport</keyword>
<evidence type="ECO:0000256" key="2">
    <source>
        <dbReference type="ARBA" id="ARBA00022448"/>
    </source>
</evidence>
<organism evidence="6 7">
    <name type="scientific">Diaminobutyricimonas aerilata</name>
    <dbReference type="NCBI Taxonomy" id="1162967"/>
    <lineage>
        <taxon>Bacteria</taxon>
        <taxon>Bacillati</taxon>
        <taxon>Actinomycetota</taxon>
        <taxon>Actinomycetes</taxon>
        <taxon>Micrococcales</taxon>
        <taxon>Microbacteriaceae</taxon>
        <taxon>Diaminobutyricimonas</taxon>
    </lineage>
</organism>
<dbReference type="GO" id="GO:1901982">
    <property type="term" value="F:maltose binding"/>
    <property type="evidence" value="ECO:0007669"/>
    <property type="project" value="TreeGrafter"/>
</dbReference>
<dbReference type="PROSITE" id="PS51257">
    <property type="entry name" value="PROKAR_LIPOPROTEIN"/>
    <property type="match status" value="1"/>
</dbReference>
<dbReference type="SUPFAM" id="SSF53850">
    <property type="entry name" value="Periplasmic binding protein-like II"/>
    <property type="match status" value="1"/>
</dbReference>
<evidence type="ECO:0000256" key="5">
    <source>
        <dbReference type="SAM" id="SignalP"/>
    </source>
</evidence>
<keyword evidence="3 6" id="KW-0762">Sugar transport</keyword>
<dbReference type="OrthoDB" id="2510110at2"/>
<reference evidence="6 7" key="1">
    <citation type="submission" date="2017-11" db="EMBL/GenBank/DDBJ databases">
        <title>Genomic Encyclopedia of Archaeal and Bacterial Type Strains, Phase II (KMG-II): From Individual Species to Whole Genera.</title>
        <authorList>
            <person name="Goeker M."/>
        </authorList>
    </citation>
    <scope>NUCLEOTIDE SEQUENCE [LARGE SCALE GENOMIC DNA]</scope>
    <source>
        <strain evidence="6 7">DSM 27393</strain>
    </source>
</reference>
<gene>
    <name evidence="6" type="ORF">CLV46_3227</name>
</gene>
<dbReference type="PRINTS" id="PR00181">
    <property type="entry name" value="MALTOSEBP"/>
</dbReference>
<feature type="chain" id="PRO_5014948504" evidence="5">
    <location>
        <begin position="26"/>
        <end position="417"/>
    </location>
</feature>
<protein>
    <submittedName>
        <fullName evidence="6">Multiple sugar transport system substrate-binding protein</fullName>
    </submittedName>
</protein>
<name>A0A2M9CP20_9MICO</name>